<dbReference type="InterPro" id="IPR014862">
    <property type="entry name" value="TrwC"/>
</dbReference>
<evidence type="ECO:0000259" key="1">
    <source>
        <dbReference type="Pfam" id="PF08751"/>
    </source>
</evidence>
<keyword evidence="3" id="KW-1185">Reference proteome</keyword>
<sequence>MTVSMRVMSAGNGYKYLLRTVAAGDGERSLSTPSTRYYAEAGTPPGRWLGSGVRSLGDGQIVVGDHVSEAQLQLLVGMGRDPITGEPLGRAYPAYTAVAQRGRSASTNSTAVSV</sequence>
<evidence type="ECO:0000313" key="2">
    <source>
        <dbReference type="EMBL" id="GAA3860723.1"/>
    </source>
</evidence>
<name>A0ABP7K1N6_9MICO</name>
<dbReference type="SUPFAM" id="SSF55464">
    <property type="entry name" value="Origin of replication-binding domain, RBD-like"/>
    <property type="match status" value="1"/>
</dbReference>
<evidence type="ECO:0000313" key="3">
    <source>
        <dbReference type="Proteomes" id="UP001501803"/>
    </source>
</evidence>
<reference evidence="3" key="1">
    <citation type="journal article" date="2019" name="Int. J. Syst. Evol. Microbiol.">
        <title>The Global Catalogue of Microorganisms (GCM) 10K type strain sequencing project: providing services to taxonomists for standard genome sequencing and annotation.</title>
        <authorList>
            <consortium name="The Broad Institute Genomics Platform"/>
            <consortium name="The Broad Institute Genome Sequencing Center for Infectious Disease"/>
            <person name="Wu L."/>
            <person name="Ma J."/>
        </authorList>
    </citation>
    <scope>NUCLEOTIDE SEQUENCE [LARGE SCALE GENOMIC DNA]</scope>
    <source>
        <strain evidence="3">JCM 17021</strain>
    </source>
</reference>
<gene>
    <name evidence="2" type="ORF">GCM10022381_01420</name>
</gene>
<feature type="domain" description="TrwC relaxase" evidence="1">
    <location>
        <begin position="10"/>
        <end position="99"/>
    </location>
</feature>
<protein>
    <recommendedName>
        <fullName evidence="1">TrwC relaxase domain-containing protein</fullName>
    </recommendedName>
</protein>
<dbReference type="Pfam" id="PF08751">
    <property type="entry name" value="TrwC"/>
    <property type="match status" value="1"/>
</dbReference>
<organism evidence="2 3">
    <name type="scientific">Leifsonia kafniensis</name>
    <dbReference type="NCBI Taxonomy" id="475957"/>
    <lineage>
        <taxon>Bacteria</taxon>
        <taxon>Bacillati</taxon>
        <taxon>Actinomycetota</taxon>
        <taxon>Actinomycetes</taxon>
        <taxon>Micrococcales</taxon>
        <taxon>Microbacteriaceae</taxon>
        <taxon>Leifsonia</taxon>
    </lineage>
</organism>
<dbReference type="Proteomes" id="UP001501803">
    <property type="component" value="Unassembled WGS sequence"/>
</dbReference>
<accession>A0ABP7K1N6</accession>
<dbReference type="EMBL" id="BAABCN010000002">
    <property type="protein sequence ID" value="GAA3860723.1"/>
    <property type="molecule type" value="Genomic_DNA"/>
</dbReference>
<proteinExistence type="predicted"/>
<comment type="caution">
    <text evidence="2">The sequence shown here is derived from an EMBL/GenBank/DDBJ whole genome shotgun (WGS) entry which is preliminary data.</text>
</comment>